<name>A0AAF0TQM4_SOLVR</name>
<organism evidence="1 2">
    <name type="scientific">Solanum verrucosum</name>
    <dbReference type="NCBI Taxonomy" id="315347"/>
    <lineage>
        <taxon>Eukaryota</taxon>
        <taxon>Viridiplantae</taxon>
        <taxon>Streptophyta</taxon>
        <taxon>Embryophyta</taxon>
        <taxon>Tracheophyta</taxon>
        <taxon>Spermatophyta</taxon>
        <taxon>Magnoliopsida</taxon>
        <taxon>eudicotyledons</taxon>
        <taxon>Gunneridae</taxon>
        <taxon>Pentapetalae</taxon>
        <taxon>asterids</taxon>
        <taxon>lamiids</taxon>
        <taxon>Solanales</taxon>
        <taxon>Solanaceae</taxon>
        <taxon>Solanoideae</taxon>
        <taxon>Solaneae</taxon>
        <taxon>Solanum</taxon>
    </lineage>
</organism>
<reference evidence="1" key="1">
    <citation type="submission" date="2023-08" db="EMBL/GenBank/DDBJ databases">
        <title>A de novo genome assembly of Solanum verrucosum Schlechtendal, a Mexican diploid species geographically isolated from the other diploid A-genome species in potato relatives.</title>
        <authorList>
            <person name="Hosaka K."/>
        </authorList>
    </citation>
    <scope>NUCLEOTIDE SEQUENCE</scope>
    <source>
        <tissue evidence="1">Young leaves</tissue>
    </source>
</reference>
<keyword evidence="2" id="KW-1185">Reference proteome</keyword>
<gene>
    <name evidence="1" type="ORF">MTR67_022266</name>
</gene>
<dbReference type="Proteomes" id="UP001234989">
    <property type="component" value="Chromosome 5"/>
</dbReference>
<dbReference type="EMBL" id="CP133616">
    <property type="protein sequence ID" value="WMV28881.1"/>
    <property type="molecule type" value="Genomic_DNA"/>
</dbReference>
<evidence type="ECO:0000313" key="1">
    <source>
        <dbReference type="EMBL" id="WMV28881.1"/>
    </source>
</evidence>
<dbReference type="AlphaFoldDB" id="A0AAF0TQM4"/>
<protein>
    <submittedName>
        <fullName evidence="1">Uncharacterized protein</fullName>
    </submittedName>
</protein>
<accession>A0AAF0TQM4</accession>
<proteinExistence type="predicted"/>
<sequence length="34" mass="3876">MQYWPFEQQTCANKGIMLGGLRKFAIQACILLTT</sequence>
<evidence type="ECO:0000313" key="2">
    <source>
        <dbReference type="Proteomes" id="UP001234989"/>
    </source>
</evidence>